<evidence type="ECO:0000256" key="1">
    <source>
        <dbReference type="SAM" id="MobiDB-lite"/>
    </source>
</evidence>
<keyword evidence="3" id="KW-1185">Reference proteome</keyword>
<proteinExistence type="predicted"/>
<dbReference type="PANTHER" id="PTHR38382">
    <property type="entry name" value="RNA-BINDING PROTEIN"/>
    <property type="match status" value="1"/>
</dbReference>
<protein>
    <submittedName>
        <fullName evidence="2">Uncharacterized protein</fullName>
    </submittedName>
</protein>
<feature type="region of interest" description="Disordered" evidence="1">
    <location>
        <begin position="1"/>
        <end position="40"/>
    </location>
</feature>
<organism evidence="2 3">
    <name type="scientific">Morella rubra</name>
    <name type="common">Chinese bayberry</name>
    <dbReference type="NCBI Taxonomy" id="262757"/>
    <lineage>
        <taxon>Eukaryota</taxon>
        <taxon>Viridiplantae</taxon>
        <taxon>Streptophyta</taxon>
        <taxon>Embryophyta</taxon>
        <taxon>Tracheophyta</taxon>
        <taxon>Spermatophyta</taxon>
        <taxon>Magnoliopsida</taxon>
        <taxon>eudicotyledons</taxon>
        <taxon>Gunneridae</taxon>
        <taxon>Pentapetalae</taxon>
        <taxon>rosids</taxon>
        <taxon>fabids</taxon>
        <taxon>Fagales</taxon>
        <taxon>Myricaceae</taxon>
        <taxon>Morella</taxon>
    </lineage>
</organism>
<dbReference type="PANTHER" id="PTHR38382:SF1">
    <property type="entry name" value="RNA-BINDING PROTEIN"/>
    <property type="match status" value="1"/>
</dbReference>
<reference evidence="2 3" key="1">
    <citation type="journal article" date="2019" name="Plant Biotechnol. J.">
        <title>The red bayberry genome and genetic basis of sex determination.</title>
        <authorList>
            <person name="Jia H.M."/>
            <person name="Jia H.J."/>
            <person name="Cai Q.L."/>
            <person name="Wang Y."/>
            <person name="Zhao H.B."/>
            <person name="Yang W.F."/>
            <person name="Wang G.Y."/>
            <person name="Li Y.H."/>
            <person name="Zhan D.L."/>
            <person name="Shen Y.T."/>
            <person name="Niu Q.F."/>
            <person name="Chang L."/>
            <person name="Qiu J."/>
            <person name="Zhao L."/>
            <person name="Xie H.B."/>
            <person name="Fu W.Y."/>
            <person name="Jin J."/>
            <person name="Li X.W."/>
            <person name="Jiao Y."/>
            <person name="Zhou C.C."/>
            <person name="Tu T."/>
            <person name="Chai C.Y."/>
            <person name="Gao J.L."/>
            <person name="Fan L.J."/>
            <person name="van de Weg E."/>
            <person name="Wang J.Y."/>
            <person name="Gao Z.S."/>
        </authorList>
    </citation>
    <scope>NUCLEOTIDE SEQUENCE [LARGE SCALE GENOMIC DNA]</scope>
    <source>
        <tissue evidence="2">Leaves</tissue>
    </source>
</reference>
<accession>A0A6A1UN69</accession>
<dbReference type="Proteomes" id="UP000516437">
    <property type="component" value="Unassembled WGS sequence"/>
</dbReference>
<evidence type="ECO:0000313" key="2">
    <source>
        <dbReference type="EMBL" id="KAB1201643.1"/>
    </source>
</evidence>
<gene>
    <name evidence="2" type="ORF">CJ030_MR0G001898</name>
</gene>
<sequence length="172" mass="19397">MDHNCIPESGKSRPFWSPLGLRESSGSNNGHTVAKKDEEAKSNCAIDKEVFEQFKQNGEDKGNPEGSCSEVGSCDIDEIQESRKRRYPFEGGHEKHAARKRLLVLGEDPKPKQKCREEKCISKKKPRPLYNHYANGCGWWDCNMEGVDNEEVGFNEVWEGVGSTTLGGLEWH</sequence>
<name>A0A6A1UN69_9ROSI</name>
<comment type="caution">
    <text evidence="2">The sequence shown here is derived from an EMBL/GenBank/DDBJ whole genome shotgun (WGS) entry which is preliminary data.</text>
</comment>
<evidence type="ECO:0000313" key="3">
    <source>
        <dbReference type="Proteomes" id="UP000516437"/>
    </source>
</evidence>
<dbReference type="AlphaFoldDB" id="A0A6A1UN69"/>
<dbReference type="EMBL" id="RXIC02000043">
    <property type="protein sequence ID" value="KAB1201643.1"/>
    <property type="molecule type" value="Genomic_DNA"/>
</dbReference>
<dbReference type="OrthoDB" id="753880at2759"/>